<dbReference type="EMBL" id="CAVLGL010000046">
    <property type="protein sequence ID" value="CAK1582605.1"/>
    <property type="molecule type" value="Genomic_DNA"/>
</dbReference>
<dbReference type="CDD" id="cd01650">
    <property type="entry name" value="RT_nLTR_like"/>
    <property type="match status" value="1"/>
</dbReference>
<dbReference type="InterPro" id="IPR000477">
    <property type="entry name" value="RT_dom"/>
</dbReference>
<dbReference type="InterPro" id="IPR043502">
    <property type="entry name" value="DNA/RNA_pol_sf"/>
</dbReference>
<accession>A0AAV1KHQ4</accession>
<keyword evidence="1" id="KW-0812">Transmembrane</keyword>
<evidence type="ECO:0000259" key="2">
    <source>
        <dbReference type="PROSITE" id="PS50878"/>
    </source>
</evidence>
<feature type="domain" description="Reverse transcriptase" evidence="2">
    <location>
        <begin position="37"/>
        <end position="317"/>
    </location>
</feature>
<dbReference type="PROSITE" id="PS50878">
    <property type="entry name" value="RT_POL"/>
    <property type="match status" value="1"/>
</dbReference>
<sequence>MNCLVLFLREVVFICSFIIIFYVLFILSFVLFASILYCLILRVFPDTWKEAVIIPIPKNNHPVELNHLRPISILPFLSKIAEKAVYMQLMEYLNQNNILPLKQSGFRAGLSTVTALLSVVDDILTAQDKGEATILTLLDFSRAFDTIDTTLLLSKLMYYGFDCNALKWFESYLNGRTQRVRLRNETGTNIFSVASPVTRGVPQGSILGPLLFILYSADITGCFKYCQYHLYADDLQVYISFRPDDTNEAVNKLNLDLSMIAEWANNNELILNSNKTKFMILGSKKLIERTNAHKPKIVVGGNHIEQVSEVRNLGIIMDNRLRFENHVTHTVKNCFYRLKILYNIREYLSEELRIQLCESLILSKLNYADIVMGECLLARTKLVIQRVQNACARFCFRIPRRGHVTPFLNQSKLINMKSRRSVHYSCLLYKILQNQQPKYLYEKLSFSQRFSRETVRLLYPRHRTAAFRGSFRYAATKCWNNIPPPIKGSRTVRTFKVKLKEYLLNLQS</sequence>
<name>A0AAV1KHQ4_9NEOP</name>
<evidence type="ECO:0000313" key="4">
    <source>
        <dbReference type="Proteomes" id="UP001314205"/>
    </source>
</evidence>
<gene>
    <name evidence="3" type="ORF">PARMNEM_LOCUS4110</name>
</gene>
<feature type="transmembrane region" description="Helical" evidence="1">
    <location>
        <begin position="12"/>
        <end position="37"/>
    </location>
</feature>
<dbReference type="AlphaFoldDB" id="A0AAV1KHQ4"/>
<dbReference type="PANTHER" id="PTHR33332">
    <property type="entry name" value="REVERSE TRANSCRIPTASE DOMAIN-CONTAINING PROTEIN"/>
    <property type="match status" value="1"/>
</dbReference>
<keyword evidence="4" id="KW-1185">Reference proteome</keyword>
<keyword evidence="1" id="KW-0472">Membrane</keyword>
<keyword evidence="1" id="KW-1133">Transmembrane helix</keyword>
<comment type="caution">
    <text evidence="3">The sequence shown here is derived from an EMBL/GenBank/DDBJ whole genome shotgun (WGS) entry which is preliminary data.</text>
</comment>
<dbReference type="SUPFAM" id="SSF56672">
    <property type="entry name" value="DNA/RNA polymerases"/>
    <property type="match status" value="1"/>
</dbReference>
<evidence type="ECO:0000256" key="1">
    <source>
        <dbReference type="SAM" id="Phobius"/>
    </source>
</evidence>
<reference evidence="3 4" key="1">
    <citation type="submission" date="2023-11" db="EMBL/GenBank/DDBJ databases">
        <authorList>
            <person name="Hedman E."/>
            <person name="Englund M."/>
            <person name="Stromberg M."/>
            <person name="Nyberg Akerstrom W."/>
            <person name="Nylinder S."/>
            <person name="Jareborg N."/>
            <person name="Kallberg Y."/>
            <person name="Kronander E."/>
        </authorList>
    </citation>
    <scope>NUCLEOTIDE SEQUENCE [LARGE SCALE GENOMIC DNA]</scope>
</reference>
<organism evidence="3 4">
    <name type="scientific">Parnassius mnemosyne</name>
    <name type="common">clouded apollo</name>
    <dbReference type="NCBI Taxonomy" id="213953"/>
    <lineage>
        <taxon>Eukaryota</taxon>
        <taxon>Metazoa</taxon>
        <taxon>Ecdysozoa</taxon>
        <taxon>Arthropoda</taxon>
        <taxon>Hexapoda</taxon>
        <taxon>Insecta</taxon>
        <taxon>Pterygota</taxon>
        <taxon>Neoptera</taxon>
        <taxon>Endopterygota</taxon>
        <taxon>Lepidoptera</taxon>
        <taxon>Glossata</taxon>
        <taxon>Ditrysia</taxon>
        <taxon>Papilionoidea</taxon>
        <taxon>Papilionidae</taxon>
        <taxon>Parnassiinae</taxon>
        <taxon>Parnassini</taxon>
        <taxon>Parnassius</taxon>
        <taxon>Driopa</taxon>
    </lineage>
</organism>
<dbReference type="GO" id="GO:0071897">
    <property type="term" value="P:DNA biosynthetic process"/>
    <property type="evidence" value="ECO:0007669"/>
    <property type="project" value="UniProtKB-ARBA"/>
</dbReference>
<evidence type="ECO:0000313" key="3">
    <source>
        <dbReference type="EMBL" id="CAK1582605.1"/>
    </source>
</evidence>
<proteinExistence type="predicted"/>
<dbReference type="Proteomes" id="UP001314205">
    <property type="component" value="Unassembled WGS sequence"/>
</dbReference>
<dbReference type="Pfam" id="PF00078">
    <property type="entry name" value="RVT_1"/>
    <property type="match status" value="1"/>
</dbReference>
<protein>
    <recommendedName>
        <fullName evidence="2">Reverse transcriptase domain-containing protein</fullName>
    </recommendedName>
</protein>